<dbReference type="OrthoDB" id="464067at2"/>
<name>A0A1J0ACE8_9CYAN</name>
<reference evidence="2 3" key="1">
    <citation type="submission" date="2016-10" db="EMBL/GenBank/DDBJ databases">
        <title>Description of Gloeomargarita lithophora gen. nov., sp. nov., a thylakoid-bearing basal-branching cyanobacterium with intracellular carbonates, and proposal for Gloeomargaritales ord. nov.</title>
        <authorList>
            <person name="Moreira D."/>
            <person name="Tavera R."/>
            <person name="Benzerara K."/>
            <person name="Skouri-Panet F."/>
            <person name="Couradeau E."/>
            <person name="Gerard E."/>
            <person name="Loussert C."/>
            <person name="Novelo E."/>
            <person name="Zivanovic Y."/>
            <person name="Lopez-Garcia P."/>
        </authorList>
    </citation>
    <scope>NUCLEOTIDE SEQUENCE [LARGE SCALE GENOMIC DNA]</scope>
    <source>
        <strain evidence="2 3">D10</strain>
    </source>
</reference>
<gene>
    <name evidence="2" type="ORF">GlitD10_1282</name>
</gene>
<sequence>MPPILVIHISDLTAQGVNYHQGSHFVFENHQLRKGQSFSATMRSQALSLAEQYQTTGSFCLLVEQDGMLTLCREEPPTLIHPAPTLVVTPAEPTPEIQTPVAKPQSSARLNFLFAPKPSPAPLPEPYRHLPTEAQALAQLLIQVRQDFTKQKVRAGGLTWEYWVGGAGQTGVLFLPGTVHLGDMWFPYLHHWQGDFRLLAPTYPPASSIEQLVEGVRQILKQEQLHRVHLVGQSLGGMVVLALLRKYPVLVDKVILSHTGVGVPAKERVAKARQTERQLQAMPQSQITTLAYQSIVNKHLVNVPDQEFWRAYFQEALTQRTSKIEFISLNCRVVADFFQHYRFESHSLNAPPHPVLIVNTDNDFTFDPSEQMALNALFPEAQTLTCTGTGHYSMLVDSQTVMPRLAEFLQ</sequence>
<evidence type="ECO:0000313" key="3">
    <source>
        <dbReference type="Proteomes" id="UP000180235"/>
    </source>
</evidence>
<dbReference type="KEGG" id="glt:GlitD10_1282"/>
<dbReference type="GO" id="GO:0047372">
    <property type="term" value="F:monoacylglycerol lipase activity"/>
    <property type="evidence" value="ECO:0007669"/>
    <property type="project" value="TreeGrafter"/>
</dbReference>
<protein>
    <submittedName>
        <fullName evidence="2">Alpha/beta hydrolase fold</fullName>
    </submittedName>
</protein>
<dbReference type="InterPro" id="IPR000073">
    <property type="entry name" value="AB_hydrolase_1"/>
</dbReference>
<proteinExistence type="predicted"/>
<feature type="domain" description="AB hydrolase-1" evidence="1">
    <location>
        <begin position="209"/>
        <end position="396"/>
    </location>
</feature>
<dbReference type="Proteomes" id="UP000180235">
    <property type="component" value="Chromosome"/>
</dbReference>
<organism evidence="2 3">
    <name type="scientific">Gloeomargarita lithophora Alchichica-D10</name>
    <dbReference type="NCBI Taxonomy" id="1188229"/>
    <lineage>
        <taxon>Bacteria</taxon>
        <taxon>Bacillati</taxon>
        <taxon>Cyanobacteriota</taxon>
        <taxon>Cyanophyceae</taxon>
        <taxon>Gloeomargaritales</taxon>
        <taxon>Gloeomargaritaceae</taxon>
        <taxon>Gloeomargarita</taxon>
    </lineage>
</organism>
<dbReference type="GO" id="GO:0016020">
    <property type="term" value="C:membrane"/>
    <property type="evidence" value="ECO:0007669"/>
    <property type="project" value="TreeGrafter"/>
</dbReference>
<evidence type="ECO:0000313" key="2">
    <source>
        <dbReference type="EMBL" id="APB33602.1"/>
    </source>
</evidence>
<dbReference type="PANTHER" id="PTHR43798">
    <property type="entry name" value="MONOACYLGLYCEROL LIPASE"/>
    <property type="match status" value="1"/>
</dbReference>
<dbReference type="InterPro" id="IPR050266">
    <property type="entry name" value="AB_hydrolase_sf"/>
</dbReference>
<dbReference type="Gene3D" id="3.40.50.1820">
    <property type="entry name" value="alpha/beta hydrolase"/>
    <property type="match status" value="1"/>
</dbReference>
<dbReference type="PANTHER" id="PTHR43798:SF5">
    <property type="entry name" value="MONOACYLGLYCEROL LIPASE ABHD6"/>
    <property type="match status" value="1"/>
</dbReference>
<evidence type="ECO:0000259" key="1">
    <source>
        <dbReference type="Pfam" id="PF00561"/>
    </source>
</evidence>
<dbReference type="InterPro" id="IPR029058">
    <property type="entry name" value="AB_hydrolase_fold"/>
</dbReference>
<keyword evidence="2" id="KW-0378">Hydrolase</keyword>
<keyword evidence="3" id="KW-1185">Reference proteome</keyword>
<dbReference type="Pfam" id="PF00561">
    <property type="entry name" value="Abhydrolase_1"/>
    <property type="match status" value="1"/>
</dbReference>
<dbReference type="EMBL" id="CP017675">
    <property type="protein sequence ID" value="APB33602.1"/>
    <property type="molecule type" value="Genomic_DNA"/>
</dbReference>
<dbReference type="SUPFAM" id="SSF53474">
    <property type="entry name" value="alpha/beta-Hydrolases"/>
    <property type="match status" value="1"/>
</dbReference>
<dbReference type="STRING" id="1188229.GlitD10_1282"/>
<dbReference type="AlphaFoldDB" id="A0A1J0ACE8"/>
<dbReference type="RefSeq" id="WP_071454165.1">
    <property type="nucleotide sequence ID" value="NZ_CP017675.1"/>
</dbReference>
<accession>A0A1J0ACE8</accession>
<dbReference type="GO" id="GO:0046464">
    <property type="term" value="P:acylglycerol catabolic process"/>
    <property type="evidence" value="ECO:0007669"/>
    <property type="project" value="TreeGrafter"/>
</dbReference>